<sequence length="142" mass="15983">MDARRHPAFIQQQALQVVFVYIIALQREHCTAEGELGLVEEECRKRPQAWAVALGKPVATQIQTAQLGQTGQFCHVHRTERDVLIGESQHSQARQVLADRADTVEEGRGCRPQFEGPGDHQFLELRHLPQQALQQTLMLSPA</sequence>
<dbReference type="AlphaFoldDB" id="A0A2A2KFP8"/>
<accession>A0A2A2KFP8</accession>
<keyword evidence="2" id="KW-1185">Reference proteome</keyword>
<organism evidence="1 2">
    <name type="scientific">Diploscapter pachys</name>
    <dbReference type="NCBI Taxonomy" id="2018661"/>
    <lineage>
        <taxon>Eukaryota</taxon>
        <taxon>Metazoa</taxon>
        <taxon>Ecdysozoa</taxon>
        <taxon>Nematoda</taxon>
        <taxon>Chromadorea</taxon>
        <taxon>Rhabditida</taxon>
        <taxon>Rhabditina</taxon>
        <taxon>Rhabditomorpha</taxon>
        <taxon>Rhabditoidea</taxon>
        <taxon>Rhabditidae</taxon>
        <taxon>Diploscapter</taxon>
    </lineage>
</organism>
<protein>
    <submittedName>
        <fullName evidence="1">Uncharacterized protein</fullName>
    </submittedName>
</protein>
<name>A0A2A2KFP8_9BILA</name>
<gene>
    <name evidence="1" type="ORF">WR25_13526</name>
</gene>
<comment type="caution">
    <text evidence="1">The sequence shown here is derived from an EMBL/GenBank/DDBJ whole genome shotgun (WGS) entry which is preliminary data.</text>
</comment>
<dbReference type="EMBL" id="LIAE01008705">
    <property type="protein sequence ID" value="PAV72751.1"/>
    <property type="molecule type" value="Genomic_DNA"/>
</dbReference>
<dbReference type="Proteomes" id="UP000218231">
    <property type="component" value="Unassembled WGS sequence"/>
</dbReference>
<evidence type="ECO:0000313" key="1">
    <source>
        <dbReference type="EMBL" id="PAV72751.1"/>
    </source>
</evidence>
<proteinExistence type="predicted"/>
<reference evidence="1 2" key="1">
    <citation type="journal article" date="2017" name="Curr. Biol.">
        <title>Genome architecture and evolution of a unichromosomal asexual nematode.</title>
        <authorList>
            <person name="Fradin H."/>
            <person name="Zegar C."/>
            <person name="Gutwein M."/>
            <person name="Lucas J."/>
            <person name="Kovtun M."/>
            <person name="Corcoran D."/>
            <person name="Baugh L.R."/>
            <person name="Kiontke K."/>
            <person name="Gunsalus K."/>
            <person name="Fitch D.H."/>
            <person name="Piano F."/>
        </authorList>
    </citation>
    <scope>NUCLEOTIDE SEQUENCE [LARGE SCALE GENOMIC DNA]</scope>
    <source>
        <strain evidence="1">PF1309</strain>
    </source>
</reference>
<evidence type="ECO:0000313" key="2">
    <source>
        <dbReference type="Proteomes" id="UP000218231"/>
    </source>
</evidence>